<gene>
    <name evidence="1" type="ORF">Amac_025640</name>
</gene>
<dbReference type="EMBL" id="BLAE01000013">
    <property type="protein sequence ID" value="GES08968.1"/>
    <property type="molecule type" value="Genomic_DNA"/>
</dbReference>
<sequence>MLRVLRLEEAFAGFGPARVVGLMVWRDLDVMFTAPHATAADVFTALARLAIVPGLTVVDYRDEREDRRPTDQRTDERHYLVCRYEGPGGP</sequence>
<dbReference type="RefSeq" id="WP_155354545.1">
    <property type="nucleotide sequence ID" value="NZ_BAAAHL010000065.1"/>
</dbReference>
<dbReference type="OrthoDB" id="7946528at2"/>
<accession>A0A5M3WS04</accession>
<keyword evidence="2" id="KW-1185">Reference proteome</keyword>
<organism evidence="1 2">
    <name type="scientific">Acrocarpospora macrocephala</name>
    <dbReference type="NCBI Taxonomy" id="150177"/>
    <lineage>
        <taxon>Bacteria</taxon>
        <taxon>Bacillati</taxon>
        <taxon>Actinomycetota</taxon>
        <taxon>Actinomycetes</taxon>
        <taxon>Streptosporangiales</taxon>
        <taxon>Streptosporangiaceae</taxon>
        <taxon>Acrocarpospora</taxon>
    </lineage>
</organism>
<name>A0A5M3WS04_9ACTN</name>
<evidence type="ECO:0000313" key="2">
    <source>
        <dbReference type="Proteomes" id="UP000331127"/>
    </source>
</evidence>
<comment type="caution">
    <text evidence="1">The sequence shown here is derived from an EMBL/GenBank/DDBJ whole genome shotgun (WGS) entry which is preliminary data.</text>
</comment>
<dbReference type="AlphaFoldDB" id="A0A5M3WS04"/>
<protein>
    <submittedName>
        <fullName evidence="1">Uncharacterized protein</fullName>
    </submittedName>
</protein>
<evidence type="ECO:0000313" key="1">
    <source>
        <dbReference type="EMBL" id="GES08968.1"/>
    </source>
</evidence>
<reference evidence="1 2" key="1">
    <citation type="submission" date="2019-10" db="EMBL/GenBank/DDBJ databases">
        <title>Whole genome shotgun sequence of Acrocarpospora macrocephala NBRC 16266.</title>
        <authorList>
            <person name="Ichikawa N."/>
            <person name="Kimura A."/>
            <person name="Kitahashi Y."/>
            <person name="Komaki H."/>
            <person name="Oguchi A."/>
        </authorList>
    </citation>
    <scope>NUCLEOTIDE SEQUENCE [LARGE SCALE GENOMIC DNA]</scope>
    <source>
        <strain evidence="1 2">NBRC 16266</strain>
    </source>
</reference>
<dbReference type="Proteomes" id="UP000331127">
    <property type="component" value="Unassembled WGS sequence"/>
</dbReference>
<proteinExistence type="predicted"/>